<keyword evidence="13" id="KW-0732">Signal</keyword>
<keyword evidence="17" id="KW-1185">Reference proteome</keyword>
<protein>
    <submittedName>
        <fullName evidence="16">TonB-dependent receptor</fullName>
    </submittedName>
</protein>
<dbReference type="AlphaFoldDB" id="A0A422QLX9"/>
<dbReference type="PANTHER" id="PTHR40980:SF3">
    <property type="entry name" value="TONB-DEPENDENT RECEPTOR-LIKE BETA-BARREL DOMAIN-CONTAINING PROTEIN"/>
    <property type="match status" value="1"/>
</dbReference>
<dbReference type="PROSITE" id="PS52016">
    <property type="entry name" value="TONB_DEPENDENT_REC_3"/>
    <property type="match status" value="1"/>
</dbReference>
<dbReference type="Gene3D" id="2.170.130.10">
    <property type="entry name" value="TonB-dependent receptor, plug domain"/>
    <property type="match status" value="1"/>
</dbReference>
<dbReference type="InterPro" id="IPR012910">
    <property type="entry name" value="Plug_dom"/>
</dbReference>
<dbReference type="Proteomes" id="UP000283254">
    <property type="component" value="Unassembled WGS sequence"/>
</dbReference>
<keyword evidence="4 10" id="KW-1134">Transmembrane beta strand</keyword>
<keyword evidence="3 10" id="KW-0813">Transport</keyword>
<evidence type="ECO:0000259" key="15">
    <source>
        <dbReference type="Pfam" id="PF07715"/>
    </source>
</evidence>
<organism evidence="16 17">
    <name type="scientific">Massilia aurea</name>
    <dbReference type="NCBI Taxonomy" id="373040"/>
    <lineage>
        <taxon>Bacteria</taxon>
        <taxon>Pseudomonadati</taxon>
        <taxon>Pseudomonadota</taxon>
        <taxon>Betaproteobacteria</taxon>
        <taxon>Burkholderiales</taxon>
        <taxon>Oxalobacteraceae</taxon>
        <taxon>Telluria group</taxon>
        <taxon>Massilia</taxon>
    </lineage>
</organism>
<dbReference type="InterPro" id="IPR036942">
    <property type="entry name" value="Beta-barrel_TonB_sf"/>
</dbReference>
<keyword evidence="6 11" id="KW-0798">TonB box</keyword>
<name>A0A422QLX9_9BURK</name>
<dbReference type="InterPro" id="IPR037066">
    <property type="entry name" value="Plug_dom_sf"/>
</dbReference>
<evidence type="ECO:0000256" key="6">
    <source>
        <dbReference type="ARBA" id="ARBA00023077"/>
    </source>
</evidence>
<evidence type="ECO:0000313" key="17">
    <source>
        <dbReference type="Proteomes" id="UP000283254"/>
    </source>
</evidence>
<feature type="signal peptide" evidence="13">
    <location>
        <begin position="1"/>
        <end position="35"/>
    </location>
</feature>
<dbReference type="NCBIfam" id="TIGR01782">
    <property type="entry name" value="TonB-Xanth-Caul"/>
    <property type="match status" value="1"/>
</dbReference>
<keyword evidence="9 10" id="KW-0998">Cell outer membrane</keyword>
<reference evidence="16" key="1">
    <citation type="submission" date="2014-10" db="EMBL/GenBank/DDBJ databases">
        <title>Massilia sp. genome.</title>
        <authorList>
            <person name="Xu B."/>
            <person name="Dai L."/>
            <person name="Huang Z."/>
        </authorList>
    </citation>
    <scope>NUCLEOTIDE SEQUENCE [LARGE SCALE GENOMIC DNA]</scope>
    <source>
        <strain evidence="16">CFS-1</strain>
    </source>
</reference>
<sequence length="1064" mass="115640">MTSRTQAASRQQTCRITPIAMAVGAALLTLSSAHAQTPATVPAEPAAPAQQQGAPQIEPAQPGAQTEAPANTTGPVTVHVTGFRYSIEKSLDQKRDANSIVEVVTAEDVGKFPDKNVADALQRVPGVVVTRSGGEGKNVSVRGLSSELTLTQLNGNYVATAESNGDPSRSFNYTLMPSNMLASAELYKTSEARFDEGGIGGTVILRTRRPLDVKSGSGFLNAEGTWSDTTKKTDPQISGQYAWHDESNRIGVLIGYTQQKRTIRTMGGSTSNWQWYSDSRANNPSVDVNGQPNGLNSYWWGESGFYNQDGDYYTNFALPTSVNLDVVTNERERKGGQLTLQFKPLRNLNMTANYFRFDLKQNTQTNSLKIPEWSIARFNGDGNYPGGRMLDHLTFDPSGSIVTGAQYSARPGKNYYCSSAQAGAAGFTNTGGFGPDDCTIPTPQIAGNISREKALSQTADFELEWKGDSLDANIKLGRTWAEGGPEMTLGMPIKPRRQNADGSWSLGNHYSAWDLSGTPTMTFSPELMANLRNGIGEIDLGSTSSSWTRNKTDQNYAQADLTWHVDKSNWLDSIQFGAKYRDGGTNRRTGNNYWVCQGADPGDYDSRFQNGCDVNANKFRPDFLYSEELGNLTNGLKASAFPAINYPAYIAHLNSTYGPMQTRNEDNFVYNVDEKITSMYVQANIKTDRLRGNLGMRVVRTRQHADSTDQVDYYNDYFFDGPDGNPAPCLPGGAPAAGAPAGSGCTSGFTVLPDSQTNPASGHISTFVVSALDRTYTDYLPSLNLAFDLTDTLLLRGAASKVVARPSYNSIAAPGSLRNFGQEYVDDRRLIGGGDQVGWFGTGSNKELDAFKATQYDLGLEWYFTRGSVLGAAVFRKNVSNFAVPVVRDVTLDIGGQSVAVQNYSTSAGGRDAVSKGIEVYAQHTFDSGIGFQANYTYNKTNQAAITLSNGQQIGTSPLVGSAKNQANLTVFYSDDKMMLRASYNRRGEVVNGLVNGLNVYDEPYSQVDLNAAYNFTKELSLTASVLNLTEEESRSRLGNDTKARYYSSGYAGRVAYVGLNYKF</sequence>
<dbReference type="Pfam" id="PF07715">
    <property type="entry name" value="Plug"/>
    <property type="match status" value="1"/>
</dbReference>
<evidence type="ECO:0000256" key="5">
    <source>
        <dbReference type="ARBA" id="ARBA00022692"/>
    </source>
</evidence>
<feature type="domain" description="TonB-dependent receptor-like beta-barrel" evidence="14">
    <location>
        <begin position="499"/>
        <end position="1029"/>
    </location>
</feature>
<keyword evidence="7 10" id="KW-0472">Membrane</keyword>
<evidence type="ECO:0000256" key="7">
    <source>
        <dbReference type="ARBA" id="ARBA00023136"/>
    </source>
</evidence>
<feature type="region of interest" description="Disordered" evidence="12">
    <location>
        <begin position="38"/>
        <end position="75"/>
    </location>
</feature>
<dbReference type="InterPro" id="IPR039426">
    <property type="entry name" value="TonB-dep_rcpt-like"/>
</dbReference>
<keyword evidence="8 16" id="KW-0675">Receptor</keyword>
<evidence type="ECO:0000256" key="2">
    <source>
        <dbReference type="ARBA" id="ARBA00009810"/>
    </source>
</evidence>
<dbReference type="GO" id="GO:0009279">
    <property type="term" value="C:cell outer membrane"/>
    <property type="evidence" value="ECO:0007669"/>
    <property type="project" value="UniProtKB-SubCell"/>
</dbReference>
<proteinExistence type="inferred from homology"/>
<evidence type="ECO:0000256" key="3">
    <source>
        <dbReference type="ARBA" id="ARBA00022448"/>
    </source>
</evidence>
<evidence type="ECO:0000256" key="12">
    <source>
        <dbReference type="SAM" id="MobiDB-lite"/>
    </source>
</evidence>
<comment type="caution">
    <text evidence="16">The sequence shown here is derived from an EMBL/GenBank/DDBJ whole genome shotgun (WGS) entry which is preliminary data.</text>
</comment>
<dbReference type="PANTHER" id="PTHR40980">
    <property type="entry name" value="PLUG DOMAIN-CONTAINING PROTEIN"/>
    <property type="match status" value="1"/>
</dbReference>
<dbReference type="Pfam" id="PF00593">
    <property type="entry name" value="TonB_dep_Rec_b-barrel"/>
    <property type="match status" value="1"/>
</dbReference>
<feature type="domain" description="TonB-dependent receptor plug" evidence="15">
    <location>
        <begin position="94"/>
        <end position="202"/>
    </location>
</feature>
<evidence type="ECO:0000256" key="1">
    <source>
        <dbReference type="ARBA" id="ARBA00004571"/>
    </source>
</evidence>
<evidence type="ECO:0000256" key="11">
    <source>
        <dbReference type="RuleBase" id="RU003357"/>
    </source>
</evidence>
<evidence type="ECO:0000256" key="4">
    <source>
        <dbReference type="ARBA" id="ARBA00022452"/>
    </source>
</evidence>
<evidence type="ECO:0000256" key="10">
    <source>
        <dbReference type="PROSITE-ProRule" id="PRU01360"/>
    </source>
</evidence>
<evidence type="ECO:0000313" key="16">
    <source>
        <dbReference type="EMBL" id="RNF30986.1"/>
    </source>
</evidence>
<dbReference type="InterPro" id="IPR010104">
    <property type="entry name" value="TonB_rcpt_bac"/>
</dbReference>
<gene>
    <name evidence="16" type="ORF">NM04_09560</name>
</gene>
<dbReference type="InterPro" id="IPR000531">
    <property type="entry name" value="Beta-barrel_TonB"/>
</dbReference>
<comment type="similarity">
    <text evidence="2 10 11">Belongs to the TonB-dependent receptor family.</text>
</comment>
<feature type="chain" id="PRO_5019293875" evidence="13">
    <location>
        <begin position="36"/>
        <end position="1064"/>
    </location>
</feature>
<evidence type="ECO:0000259" key="14">
    <source>
        <dbReference type="Pfam" id="PF00593"/>
    </source>
</evidence>
<evidence type="ECO:0000256" key="9">
    <source>
        <dbReference type="ARBA" id="ARBA00023237"/>
    </source>
</evidence>
<evidence type="ECO:0000256" key="13">
    <source>
        <dbReference type="SAM" id="SignalP"/>
    </source>
</evidence>
<feature type="compositionally biased region" description="Low complexity" evidence="12">
    <location>
        <begin position="38"/>
        <end position="65"/>
    </location>
</feature>
<dbReference type="EMBL" id="JSAB01000078">
    <property type="protein sequence ID" value="RNF30986.1"/>
    <property type="molecule type" value="Genomic_DNA"/>
</dbReference>
<dbReference type="Gene3D" id="2.40.170.20">
    <property type="entry name" value="TonB-dependent receptor, beta-barrel domain"/>
    <property type="match status" value="1"/>
</dbReference>
<accession>A0A422QLX9</accession>
<dbReference type="RefSeq" id="WP_221176157.1">
    <property type="nucleotide sequence ID" value="NZ_JSAB01000078.1"/>
</dbReference>
<comment type="subcellular location">
    <subcellularLocation>
        <location evidence="1 10">Cell outer membrane</location>
        <topology evidence="1 10">Multi-pass membrane protein</topology>
    </subcellularLocation>
</comment>
<evidence type="ECO:0000256" key="8">
    <source>
        <dbReference type="ARBA" id="ARBA00023170"/>
    </source>
</evidence>
<dbReference type="SUPFAM" id="SSF56935">
    <property type="entry name" value="Porins"/>
    <property type="match status" value="1"/>
</dbReference>
<keyword evidence="5 10" id="KW-0812">Transmembrane</keyword>